<keyword evidence="4 5" id="KW-0472">Membrane</keyword>
<keyword evidence="2 5" id="KW-0812">Transmembrane</keyword>
<feature type="transmembrane region" description="Helical" evidence="5">
    <location>
        <begin position="179"/>
        <end position="201"/>
    </location>
</feature>
<dbReference type="InterPro" id="IPR006603">
    <property type="entry name" value="PQ-loop_rpt"/>
</dbReference>
<dbReference type="SMART" id="SM00679">
    <property type="entry name" value="CTNS"/>
    <property type="match status" value="1"/>
</dbReference>
<dbReference type="EMBL" id="QCYY01002408">
    <property type="protein sequence ID" value="ROT70594.1"/>
    <property type="molecule type" value="Genomic_DNA"/>
</dbReference>
<feature type="transmembrane region" description="Helical" evidence="5">
    <location>
        <begin position="119"/>
        <end position="142"/>
    </location>
</feature>
<name>A0A423T282_PENVA</name>
<protein>
    <submittedName>
        <fullName evidence="6">Putative PQ-loop repeat-containing protein 3</fullName>
    </submittedName>
</protein>
<dbReference type="AlphaFoldDB" id="A0A423T282"/>
<evidence type="ECO:0000256" key="1">
    <source>
        <dbReference type="ARBA" id="ARBA00004141"/>
    </source>
</evidence>
<evidence type="ECO:0000256" key="4">
    <source>
        <dbReference type="ARBA" id="ARBA00023136"/>
    </source>
</evidence>
<dbReference type="Pfam" id="PF04193">
    <property type="entry name" value="PQ-loop"/>
    <property type="match status" value="1"/>
</dbReference>
<evidence type="ECO:0000256" key="3">
    <source>
        <dbReference type="ARBA" id="ARBA00022989"/>
    </source>
</evidence>
<sequence length="208" mass="22386">MSLVVDALIHFCNVSTIGLCGFMKVPQINAIIKAKSVKGLSLASLILELTSYVITLSYNVYAGYALITYFEYPLMVTQDIVMLAIFLSLTGRLSPLVILPAAAGAYFSYSIATGLLSEAFITTLVGLCTPISASSKVVALLAIISSKNSETVSVSAWSISAYTCLTRIFTIYVESADPVLLLNFITSLVLNLLIITAAIYYKPRAKKD</sequence>
<reference evidence="6 7" key="2">
    <citation type="submission" date="2019-01" db="EMBL/GenBank/DDBJ databases">
        <title>The decoding of complex shrimp genome reveals the adaptation for benthos swimmer, frequently molting mechanism and breeding impact on genome.</title>
        <authorList>
            <person name="Sun Y."/>
            <person name="Gao Y."/>
            <person name="Yu Y."/>
        </authorList>
    </citation>
    <scope>NUCLEOTIDE SEQUENCE [LARGE SCALE GENOMIC DNA]</scope>
    <source>
        <tissue evidence="6">Muscle</tissue>
    </source>
</reference>
<dbReference type="Proteomes" id="UP000283509">
    <property type="component" value="Unassembled WGS sequence"/>
</dbReference>
<organism evidence="6 7">
    <name type="scientific">Penaeus vannamei</name>
    <name type="common">Whiteleg shrimp</name>
    <name type="synonym">Litopenaeus vannamei</name>
    <dbReference type="NCBI Taxonomy" id="6689"/>
    <lineage>
        <taxon>Eukaryota</taxon>
        <taxon>Metazoa</taxon>
        <taxon>Ecdysozoa</taxon>
        <taxon>Arthropoda</taxon>
        <taxon>Crustacea</taxon>
        <taxon>Multicrustacea</taxon>
        <taxon>Malacostraca</taxon>
        <taxon>Eumalacostraca</taxon>
        <taxon>Eucarida</taxon>
        <taxon>Decapoda</taxon>
        <taxon>Dendrobranchiata</taxon>
        <taxon>Penaeoidea</taxon>
        <taxon>Penaeidae</taxon>
        <taxon>Penaeus</taxon>
    </lineage>
</organism>
<keyword evidence="7" id="KW-1185">Reference proteome</keyword>
<accession>A0A423T282</accession>
<dbReference type="PANTHER" id="PTHR12226">
    <property type="entry name" value="MANNOSE-P-DOLICHOL UTILIZATION DEFECT 1 LEC35 -RELATED"/>
    <property type="match status" value="1"/>
</dbReference>
<evidence type="ECO:0000313" key="6">
    <source>
        <dbReference type="EMBL" id="ROT70594.1"/>
    </source>
</evidence>
<feature type="transmembrane region" description="Helical" evidence="5">
    <location>
        <begin position="154"/>
        <end position="173"/>
    </location>
</feature>
<comment type="caution">
    <text evidence="6">The sequence shown here is derived from an EMBL/GenBank/DDBJ whole genome shotgun (WGS) entry which is preliminary data.</text>
</comment>
<gene>
    <name evidence="6" type="ORF">C7M84_011113</name>
</gene>
<dbReference type="Gene3D" id="1.20.1280.290">
    <property type="match status" value="1"/>
</dbReference>
<dbReference type="PANTHER" id="PTHR12226:SF3">
    <property type="entry name" value="SOLUTE CARRIER FAMILY 66 MEMBER 3"/>
    <property type="match status" value="1"/>
</dbReference>
<dbReference type="InterPro" id="IPR016817">
    <property type="entry name" value="MannP-dilichol_defect-1"/>
</dbReference>
<dbReference type="GO" id="GO:0016020">
    <property type="term" value="C:membrane"/>
    <property type="evidence" value="ECO:0007669"/>
    <property type="project" value="UniProtKB-SubCell"/>
</dbReference>
<evidence type="ECO:0000256" key="2">
    <source>
        <dbReference type="ARBA" id="ARBA00022692"/>
    </source>
</evidence>
<reference evidence="6 7" key="1">
    <citation type="submission" date="2018-04" db="EMBL/GenBank/DDBJ databases">
        <authorList>
            <person name="Zhang X."/>
            <person name="Yuan J."/>
            <person name="Li F."/>
            <person name="Xiang J."/>
        </authorList>
    </citation>
    <scope>NUCLEOTIDE SEQUENCE [LARGE SCALE GENOMIC DNA]</scope>
    <source>
        <tissue evidence="6">Muscle</tissue>
    </source>
</reference>
<dbReference type="OrthoDB" id="271506at2759"/>
<feature type="transmembrane region" description="Helical" evidence="5">
    <location>
        <begin position="82"/>
        <end position="107"/>
    </location>
</feature>
<evidence type="ECO:0000256" key="5">
    <source>
        <dbReference type="SAM" id="Phobius"/>
    </source>
</evidence>
<feature type="transmembrane region" description="Helical" evidence="5">
    <location>
        <begin position="49"/>
        <end position="70"/>
    </location>
</feature>
<dbReference type="STRING" id="6689.A0A423T282"/>
<proteinExistence type="predicted"/>
<comment type="subcellular location">
    <subcellularLocation>
        <location evidence="1">Membrane</location>
        <topology evidence="1">Multi-pass membrane protein</topology>
    </subcellularLocation>
</comment>
<evidence type="ECO:0000313" key="7">
    <source>
        <dbReference type="Proteomes" id="UP000283509"/>
    </source>
</evidence>
<keyword evidence="3 5" id="KW-1133">Transmembrane helix</keyword>